<protein>
    <recommendedName>
        <fullName evidence="1">ATP-dependent DNA helicase</fullName>
        <ecNumber evidence="1">5.6.2.3</ecNumber>
    </recommendedName>
</protein>
<feature type="compositionally biased region" description="Basic and acidic residues" evidence="2">
    <location>
        <begin position="143"/>
        <end position="161"/>
    </location>
</feature>
<accession>A0AAE1LA34</accession>
<organism evidence="6 7">
    <name type="scientific">Frankliniella fusca</name>
    <dbReference type="NCBI Taxonomy" id="407009"/>
    <lineage>
        <taxon>Eukaryota</taxon>
        <taxon>Metazoa</taxon>
        <taxon>Ecdysozoa</taxon>
        <taxon>Arthropoda</taxon>
        <taxon>Hexapoda</taxon>
        <taxon>Insecta</taxon>
        <taxon>Pterygota</taxon>
        <taxon>Neoptera</taxon>
        <taxon>Paraneoptera</taxon>
        <taxon>Thysanoptera</taxon>
        <taxon>Terebrantia</taxon>
        <taxon>Thripoidea</taxon>
        <taxon>Thripidae</taxon>
        <taxon>Frankliniella</taxon>
    </lineage>
</organism>
<dbReference type="InterPro" id="IPR010285">
    <property type="entry name" value="DNA_helicase_pif1-like_DEAD"/>
</dbReference>
<comment type="similarity">
    <text evidence="1">Belongs to the helicase family.</text>
</comment>
<dbReference type="InterPro" id="IPR051055">
    <property type="entry name" value="PIF1_helicase"/>
</dbReference>
<keyword evidence="1" id="KW-0378">Hydrolase</keyword>
<reference evidence="6" key="1">
    <citation type="submission" date="2021-07" db="EMBL/GenBank/DDBJ databases">
        <authorList>
            <person name="Catto M.A."/>
            <person name="Jacobson A."/>
            <person name="Kennedy G."/>
            <person name="Labadie P."/>
            <person name="Hunt B.G."/>
            <person name="Srinivasan R."/>
        </authorList>
    </citation>
    <scope>NUCLEOTIDE SEQUENCE</scope>
    <source>
        <strain evidence="6">PL_HMW_Pooled</strain>
        <tissue evidence="6">Head</tissue>
    </source>
</reference>
<proteinExistence type="inferred from homology"/>
<evidence type="ECO:0000256" key="1">
    <source>
        <dbReference type="RuleBase" id="RU363044"/>
    </source>
</evidence>
<evidence type="ECO:0000313" key="6">
    <source>
        <dbReference type="EMBL" id="KAK3912381.1"/>
    </source>
</evidence>
<dbReference type="Proteomes" id="UP001219518">
    <property type="component" value="Unassembled WGS sequence"/>
</dbReference>
<keyword evidence="1" id="KW-0227">DNA damage</keyword>
<feature type="compositionally biased region" description="Acidic residues" evidence="2">
    <location>
        <begin position="132"/>
        <end position="142"/>
    </location>
</feature>
<evidence type="ECO:0000256" key="2">
    <source>
        <dbReference type="SAM" id="MobiDB-lite"/>
    </source>
</evidence>
<feature type="compositionally biased region" description="Basic residues" evidence="2">
    <location>
        <begin position="162"/>
        <end position="171"/>
    </location>
</feature>
<feature type="domain" description="DUF6570" evidence="5">
    <location>
        <begin position="402"/>
        <end position="521"/>
    </location>
</feature>
<comment type="catalytic activity">
    <reaction evidence="1">
        <text>ATP + H2O = ADP + phosphate + H(+)</text>
        <dbReference type="Rhea" id="RHEA:13065"/>
        <dbReference type="ChEBI" id="CHEBI:15377"/>
        <dbReference type="ChEBI" id="CHEBI:15378"/>
        <dbReference type="ChEBI" id="CHEBI:30616"/>
        <dbReference type="ChEBI" id="CHEBI:43474"/>
        <dbReference type="ChEBI" id="CHEBI:456216"/>
        <dbReference type="EC" id="5.6.2.3"/>
    </reaction>
</comment>
<evidence type="ECO:0000259" key="4">
    <source>
        <dbReference type="Pfam" id="PF14214"/>
    </source>
</evidence>
<dbReference type="GO" id="GO:0016787">
    <property type="term" value="F:hydrolase activity"/>
    <property type="evidence" value="ECO:0007669"/>
    <property type="project" value="UniProtKB-KW"/>
</dbReference>
<keyword evidence="1" id="KW-0547">Nucleotide-binding</keyword>
<dbReference type="EC" id="5.6.2.3" evidence="1"/>
<keyword evidence="7" id="KW-1185">Reference proteome</keyword>
<feature type="region of interest" description="Disordered" evidence="2">
    <location>
        <begin position="113"/>
        <end position="218"/>
    </location>
</feature>
<dbReference type="Pfam" id="PF20209">
    <property type="entry name" value="DUF6570"/>
    <property type="match status" value="1"/>
</dbReference>
<dbReference type="EMBL" id="JAHWGI010000293">
    <property type="protein sequence ID" value="KAK3912381.1"/>
    <property type="molecule type" value="Genomic_DNA"/>
</dbReference>
<feature type="compositionally biased region" description="Basic residues" evidence="2">
    <location>
        <begin position="190"/>
        <end position="201"/>
    </location>
</feature>
<dbReference type="GO" id="GO:0006310">
    <property type="term" value="P:DNA recombination"/>
    <property type="evidence" value="ECO:0007669"/>
    <property type="project" value="UniProtKB-KW"/>
</dbReference>
<feature type="compositionally biased region" description="Acidic residues" evidence="2">
    <location>
        <begin position="207"/>
        <end position="216"/>
    </location>
</feature>
<dbReference type="GO" id="GO:0043139">
    <property type="term" value="F:5'-3' DNA helicase activity"/>
    <property type="evidence" value="ECO:0007669"/>
    <property type="project" value="UniProtKB-EC"/>
</dbReference>
<feature type="domain" description="DNA helicase Pif1-like DEAD-box helicase" evidence="3">
    <location>
        <begin position="1245"/>
        <end position="1462"/>
    </location>
</feature>
<feature type="compositionally biased region" description="Basic and acidic residues" evidence="2">
    <location>
        <begin position="115"/>
        <end position="130"/>
    </location>
</feature>
<keyword evidence="1" id="KW-0234">DNA repair</keyword>
<dbReference type="GO" id="GO:0000723">
    <property type="term" value="P:telomere maintenance"/>
    <property type="evidence" value="ECO:0007669"/>
    <property type="project" value="InterPro"/>
</dbReference>
<keyword evidence="1 6" id="KW-0347">Helicase</keyword>
<keyword evidence="1" id="KW-0233">DNA recombination</keyword>
<gene>
    <name evidence="6" type="ORF">KUF71_021952</name>
</gene>
<evidence type="ECO:0000259" key="3">
    <source>
        <dbReference type="Pfam" id="PF05970"/>
    </source>
</evidence>
<dbReference type="GO" id="GO:0005524">
    <property type="term" value="F:ATP binding"/>
    <property type="evidence" value="ECO:0007669"/>
    <property type="project" value="UniProtKB-KW"/>
</dbReference>
<evidence type="ECO:0000313" key="7">
    <source>
        <dbReference type="Proteomes" id="UP001219518"/>
    </source>
</evidence>
<dbReference type="Gene3D" id="3.40.50.300">
    <property type="entry name" value="P-loop containing nucleotide triphosphate hydrolases"/>
    <property type="match status" value="1"/>
</dbReference>
<name>A0AAE1LA34_9NEOP</name>
<dbReference type="GO" id="GO:0006281">
    <property type="term" value="P:DNA repair"/>
    <property type="evidence" value="ECO:0007669"/>
    <property type="project" value="UniProtKB-KW"/>
</dbReference>
<dbReference type="InterPro" id="IPR027417">
    <property type="entry name" value="P-loop_NTPase"/>
</dbReference>
<dbReference type="Pfam" id="PF05970">
    <property type="entry name" value="PIF1"/>
    <property type="match status" value="1"/>
</dbReference>
<comment type="caution">
    <text evidence="6">The sequence shown here is derived from an EMBL/GenBank/DDBJ whole genome shotgun (WGS) entry which is preliminary data.</text>
</comment>
<reference evidence="6" key="2">
    <citation type="journal article" date="2023" name="BMC Genomics">
        <title>Pest status, molecular evolution, and epigenetic factors derived from the genome assembly of Frankliniella fusca, a thysanopteran phytovirus vector.</title>
        <authorList>
            <person name="Catto M.A."/>
            <person name="Labadie P.E."/>
            <person name="Jacobson A.L."/>
            <person name="Kennedy G.G."/>
            <person name="Srinivasan R."/>
            <person name="Hunt B.G."/>
        </authorList>
    </citation>
    <scope>NUCLEOTIDE SEQUENCE</scope>
    <source>
        <strain evidence="6">PL_HMW_Pooled</strain>
    </source>
</reference>
<dbReference type="SUPFAM" id="SSF52540">
    <property type="entry name" value="P-loop containing nucleoside triphosphate hydrolases"/>
    <property type="match status" value="2"/>
</dbReference>
<dbReference type="PANTHER" id="PTHR47642:SF6">
    <property type="entry name" value="ATP-DEPENDENT DNA HELICASE"/>
    <property type="match status" value="1"/>
</dbReference>
<dbReference type="InterPro" id="IPR025476">
    <property type="entry name" value="Helitron_helicase-like"/>
</dbReference>
<dbReference type="CDD" id="cd18809">
    <property type="entry name" value="SF1_C_RecD"/>
    <property type="match status" value="1"/>
</dbReference>
<keyword evidence="1" id="KW-0067">ATP-binding</keyword>
<sequence>MDSGLQDDSCEFSCSFMFMPDEDDDSSDFLMAQNNQSSVVDHIKISDDLAIDVTQEKLQEILLNSERVTSQFSIDAPSCSKALSVGDQARLQISDGFSLTISSDQYQKLVKTMKKTSDDENESEGKKLIADTDSEDDDGSDEEDKKKANKKKGESENEKTKSSKGNKRKSKKGSDVSNKTSSETIEEKKPKKKRQRTKTPKRKDEKEDSEEDDSSDEEIKKINQAAAKIPTYKSIKNLVKNQYYKVLDLVEVETSKGKTIRLRLEDHDVEDKWCYVHMPRNDTSKSETRRRWAERQRIRRKKLDKLAHEKYRIKAQQRMRRVRSRKSASQKKLEKQLNRERRFKARLMKKSGMIFNSEIVDVDQFNFECYLKSLTWVECCQCQKRVLHSSLKNFTCTKNCSLFTEENDMDPFQIPDELKDLTYIEKQLISRVHPVISLYRVKKLEYKYKGQVINFTQDVQHVADKLPHLVADLRNVVVVRLDQQSTLKDFVVRKDKVLNALLWLQKNNPHYADVTIDYSVIHTLPNDGNVYDDISLTLNGDDTETEKDFDTEHAVSDSDDIDDGNDDIVYTSVPDNDHSTITKSFSNDLVWPSIGKVPLNEFSSPGYMSMAFPHLFCYGTCDFSMPKKKKVSLTDYVRHLMQYKDQRFAKDERFRYFIMNSEMRWQSLNIGNVYVRKNSEFSKMTILQLKEHFKENPWIVNQIMHFGSRLRSTKSYWNSRCSELLDMVNQIGTPTIFFTLSSADYYWPDLYRLLGHKVSDLSLQQRAQLLSENPLVADSFFYLRSKFFLESAFKKHFDVQDMWFRYEFQHRGSIHLHGVAWFKGAPKVSDDMTESEKLIVLKYFDNLISCQNPDIHKLPLNPHPCEISIGSIESQEDDLCNLINRVQRHTKCSVNHCLRPTGKSKDLQCRYKFPKELISETQFEIKDDKVADINFKRNDVYVNKFNPWVLQTWRSNIDFSPILSKQIVYRYIAKYASKSEVKSVNYNEVLTDILKKSSDDSEKAKKAIRKLLISSCAERDYSSQEVMHFVMGYHFYHSSREFVVINLKNIEWTAVSQSFNLRNIFDVYKHRPLQYEKLSIYEFAKYIKVVKGDYIVRTVPAVVRFFPRAQYGVDNDSFIQHLTYLFYPWRHSDDLSYVNDEIEFFVKAAYHKYVTHLNIDELSDNDDNDFHDSETFREKDNETILSQYNPNTSKGQEVGFNFEDVKMKWDYLSRKLNAGTINVISEKLQTDVNEQVHLKLNYGSLNKHQRMVFEHIKSLTCKVQEGLVMTSTFTIVQGMAGSGKTYLLQCCAQFIRSVLGNQSVKVAAPTGVAAKIVNGSTIHSLLSLGRFNYKLQRLSGIELLHFKEKHVGLKFLFIDEYSMVGLRMLACIEYRCRDLSGNEDLFGNMHIVLFGDANQLLPVGDQPLFADIYNLPNSNSLLERGKIIINELTHAYVLKGCHRFANASYVSFLKRVANGTCNVTDFDVMKTRFVNSLSTSEKQNFCNTIRICATNESAYDYNIDKLKNLKKPVAVINAQNNNKTAFSSSDDLADGLLNVLSISIESKVMLRRNLNVSRGLVNGAIGVVKHIFYEHGKRPPSLPVCILVLFENVNVSDLGINLVPITPVQCQWYKNGIACSRFQLPLNLCWACTIHKAQGLSLPQIVLDAGSHEFALGLLYVALSRVPDVQSLCLVTFLTLERLNASSSSSRFGMRKMFLKKLKRMCKF</sequence>
<feature type="domain" description="Helitron helicase-like" evidence="4">
    <location>
        <begin position="636"/>
        <end position="819"/>
    </location>
</feature>
<dbReference type="Pfam" id="PF14214">
    <property type="entry name" value="Helitron_like_N"/>
    <property type="match status" value="1"/>
</dbReference>
<evidence type="ECO:0000259" key="5">
    <source>
        <dbReference type="Pfam" id="PF20209"/>
    </source>
</evidence>
<dbReference type="PANTHER" id="PTHR47642">
    <property type="entry name" value="ATP-DEPENDENT DNA HELICASE"/>
    <property type="match status" value="1"/>
</dbReference>
<comment type="cofactor">
    <cofactor evidence="1">
        <name>Mg(2+)</name>
        <dbReference type="ChEBI" id="CHEBI:18420"/>
    </cofactor>
</comment>
<dbReference type="InterPro" id="IPR046700">
    <property type="entry name" value="DUF6570"/>
</dbReference>